<keyword evidence="2" id="KW-0813">Transport</keyword>
<dbReference type="AlphaFoldDB" id="A0AAJ0GJG3"/>
<organism evidence="8 9">
    <name type="scientific">Extremus antarcticus</name>
    <dbReference type="NCBI Taxonomy" id="702011"/>
    <lineage>
        <taxon>Eukaryota</taxon>
        <taxon>Fungi</taxon>
        <taxon>Dikarya</taxon>
        <taxon>Ascomycota</taxon>
        <taxon>Pezizomycotina</taxon>
        <taxon>Dothideomycetes</taxon>
        <taxon>Dothideomycetidae</taxon>
        <taxon>Mycosphaerellales</taxon>
        <taxon>Extremaceae</taxon>
        <taxon>Extremus</taxon>
    </lineage>
</organism>
<comment type="subcellular location">
    <subcellularLocation>
        <location evidence="1">Membrane</location>
        <topology evidence="1">Multi-pass membrane protein</topology>
    </subcellularLocation>
</comment>
<gene>
    <name evidence="8" type="primary">HNM1_2</name>
    <name evidence="8" type="ORF">LTR09_000299</name>
</gene>
<dbReference type="PANTHER" id="PTHR45649:SF7">
    <property type="entry name" value="CHOLINE TRANSPORT PROTEIN"/>
    <property type="match status" value="1"/>
</dbReference>
<dbReference type="GO" id="GO:0022857">
    <property type="term" value="F:transmembrane transporter activity"/>
    <property type="evidence" value="ECO:0007669"/>
    <property type="project" value="InterPro"/>
</dbReference>
<feature type="transmembrane region" description="Helical" evidence="7">
    <location>
        <begin position="174"/>
        <end position="199"/>
    </location>
</feature>
<proteinExistence type="predicted"/>
<keyword evidence="5 7" id="KW-0472">Membrane</keyword>
<keyword evidence="9" id="KW-1185">Reference proteome</keyword>
<dbReference type="InterPro" id="IPR002293">
    <property type="entry name" value="AA/rel_permease1"/>
</dbReference>
<accession>A0AAJ0GJG3</accession>
<feature type="transmembrane region" description="Helical" evidence="7">
    <location>
        <begin position="86"/>
        <end position="108"/>
    </location>
</feature>
<evidence type="ECO:0000256" key="6">
    <source>
        <dbReference type="SAM" id="MobiDB-lite"/>
    </source>
</evidence>
<feature type="transmembrane region" description="Helical" evidence="7">
    <location>
        <begin position="120"/>
        <end position="139"/>
    </location>
</feature>
<feature type="compositionally biased region" description="Polar residues" evidence="6">
    <location>
        <begin position="21"/>
        <end position="31"/>
    </location>
</feature>
<sequence>MALDVGAVAPDPALQDEHQPLLSTNSETNYETLPIMEMDKKSTKSTKDSTSPPSRPRRRSSIVNTDDDDALRLAELGYTQSLSRKFSVWSILGVGFSLTNSWFGLSAAMVTGINSGGTALIIYGVIIVACVSTCVATSLSELTSAMPSAGGQYYWAHELASERWKRVASYAVGWFSWAGSIFCSASVALALAFIVVGLWQLSHPE</sequence>
<evidence type="ECO:0000313" key="8">
    <source>
        <dbReference type="EMBL" id="KAK3058734.1"/>
    </source>
</evidence>
<dbReference type="GO" id="GO:0016020">
    <property type="term" value="C:membrane"/>
    <property type="evidence" value="ECO:0007669"/>
    <property type="project" value="UniProtKB-SubCell"/>
</dbReference>
<dbReference type="PANTHER" id="PTHR45649">
    <property type="entry name" value="AMINO-ACID PERMEASE BAT1"/>
    <property type="match status" value="1"/>
</dbReference>
<protein>
    <submittedName>
        <fullName evidence="8">Choline transporter</fullName>
    </submittedName>
</protein>
<feature type="region of interest" description="Disordered" evidence="6">
    <location>
        <begin position="1"/>
        <end position="64"/>
    </location>
</feature>
<evidence type="ECO:0000256" key="3">
    <source>
        <dbReference type="ARBA" id="ARBA00022692"/>
    </source>
</evidence>
<feature type="compositionally biased region" description="Basic and acidic residues" evidence="6">
    <location>
        <begin position="37"/>
        <end position="47"/>
    </location>
</feature>
<evidence type="ECO:0000256" key="2">
    <source>
        <dbReference type="ARBA" id="ARBA00022448"/>
    </source>
</evidence>
<evidence type="ECO:0000313" key="9">
    <source>
        <dbReference type="Proteomes" id="UP001271007"/>
    </source>
</evidence>
<dbReference type="Pfam" id="PF13520">
    <property type="entry name" value="AA_permease_2"/>
    <property type="match status" value="1"/>
</dbReference>
<keyword evidence="4 7" id="KW-1133">Transmembrane helix</keyword>
<evidence type="ECO:0000256" key="4">
    <source>
        <dbReference type="ARBA" id="ARBA00022989"/>
    </source>
</evidence>
<evidence type="ECO:0000256" key="7">
    <source>
        <dbReference type="SAM" id="Phobius"/>
    </source>
</evidence>
<dbReference type="Gene3D" id="1.20.1740.10">
    <property type="entry name" value="Amino acid/polyamine transporter I"/>
    <property type="match status" value="1"/>
</dbReference>
<reference evidence="8" key="1">
    <citation type="submission" date="2023-04" db="EMBL/GenBank/DDBJ databases">
        <title>Black Yeasts Isolated from many extreme environments.</title>
        <authorList>
            <person name="Coleine C."/>
            <person name="Stajich J.E."/>
            <person name="Selbmann L."/>
        </authorList>
    </citation>
    <scope>NUCLEOTIDE SEQUENCE</scope>
    <source>
        <strain evidence="8">CCFEE 5312</strain>
    </source>
</reference>
<name>A0AAJ0GJG3_9PEZI</name>
<evidence type="ECO:0000256" key="1">
    <source>
        <dbReference type="ARBA" id="ARBA00004141"/>
    </source>
</evidence>
<comment type="caution">
    <text evidence="8">The sequence shown here is derived from an EMBL/GenBank/DDBJ whole genome shotgun (WGS) entry which is preliminary data.</text>
</comment>
<keyword evidence="3 7" id="KW-0812">Transmembrane</keyword>
<dbReference type="Proteomes" id="UP001271007">
    <property type="component" value="Unassembled WGS sequence"/>
</dbReference>
<evidence type="ECO:0000256" key="5">
    <source>
        <dbReference type="ARBA" id="ARBA00023136"/>
    </source>
</evidence>
<dbReference type="EMBL" id="JAWDJX010000001">
    <property type="protein sequence ID" value="KAK3058734.1"/>
    <property type="molecule type" value="Genomic_DNA"/>
</dbReference>